<evidence type="ECO:0000313" key="2">
    <source>
        <dbReference type="EMBL" id="PLS04148.1"/>
    </source>
</evidence>
<dbReference type="SUPFAM" id="SSF51658">
    <property type="entry name" value="Xylose isomerase-like"/>
    <property type="match status" value="1"/>
</dbReference>
<comment type="caution">
    <text evidence="2">The sequence shown here is derived from an EMBL/GenBank/DDBJ whole genome shotgun (WGS) entry which is preliminary data.</text>
</comment>
<dbReference type="PANTHER" id="PTHR12110">
    <property type="entry name" value="HYDROXYPYRUVATE ISOMERASE"/>
    <property type="match status" value="1"/>
</dbReference>
<dbReference type="PANTHER" id="PTHR12110:SF21">
    <property type="entry name" value="XYLOSE ISOMERASE-LIKE TIM BARREL DOMAIN-CONTAINING PROTEIN"/>
    <property type="match status" value="1"/>
</dbReference>
<dbReference type="AlphaFoldDB" id="A0A2N5HF36"/>
<evidence type="ECO:0000313" key="3">
    <source>
        <dbReference type="Proteomes" id="UP000234950"/>
    </source>
</evidence>
<dbReference type="InterPro" id="IPR036237">
    <property type="entry name" value="Xyl_isomerase-like_sf"/>
</dbReference>
<dbReference type="RefSeq" id="WP_101648251.1">
    <property type="nucleotide sequence ID" value="NZ_PGVE01000047.1"/>
</dbReference>
<accession>A0A2N5HF36</accession>
<reference evidence="2 3" key="1">
    <citation type="submission" date="2017-11" db="EMBL/GenBank/DDBJ databases">
        <title>Comparitive Functional Genomics of Dry Heat Resistant strains isolated from the Viking Spacecraft.</title>
        <authorList>
            <person name="Seuylemezian A."/>
            <person name="Cooper K."/>
            <person name="Vaishampayan P."/>
        </authorList>
    </citation>
    <scope>NUCLEOTIDE SEQUENCE [LARGE SCALE GENOMIC DNA]</scope>
    <source>
        <strain evidence="2 3">V32-6</strain>
    </source>
</reference>
<name>A0A2N5HF36_9BACI</name>
<dbReference type="Gene3D" id="3.20.20.150">
    <property type="entry name" value="Divalent-metal-dependent TIM barrel enzymes"/>
    <property type="match status" value="1"/>
</dbReference>
<evidence type="ECO:0000259" key="1">
    <source>
        <dbReference type="Pfam" id="PF01261"/>
    </source>
</evidence>
<dbReference type="OrthoDB" id="9782626at2"/>
<proteinExistence type="predicted"/>
<dbReference type="EMBL" id="PGVE01000047">
    <property type="protein sequence ID" value="PLS04148.1"/>
    <property type="molecule type" value="Genomic_DNA"/>
</dbReference>
<protein>
    <submittedName>
        <fullName evidence="2">Isomerase</fullName>
    </submittedName>
</protein>
<keyword evidence="3" id="KW-1185">Reference proteome</keyword>
<feature type="domain" description="Xylose isomerase-like TIM barrel" evidence="1">
    <location>
        <begin position="21"/>
        <end position="269"/>
    </location>
</feature>
<organism evidence="2 3">
    <name type="scientific">Neobacillus cucumis</name>
    <dbReference type="NCBI Taxonomy" id="1740721"/>
    <lineage>
        <taxon>Bacteria</taxon>
        <taxon>Bacillati</taxon>
        <taxon>Bacillota</taxon>
        <taxon>Bacilli</taxon>
        <taxon>Bacillales</taxon>
        <taxon>Bacillaceae</taxon>
        <taxon>Neobacillus</taxon>
    </lineage>
</organism>
<dbReference type="InterPro" id="IPR050312">
    <property type="entry name" value="IolE/XylAMocC-like"/>
</dbReference>
<dbReference type="Pfam" id="PF01261">
    <property type="entry name" value="AP_endonuc_2"/>
    <property type="match status" value="1"/>
</dbReference>
<dbReference type="GO" id="GO:0016853">
    <property type="term" value="F:isomerase activity"/>
    <property type="evidence" value="ECO:0007669"/>
    <property type="project" value="UniProtKB-KW"/>
</dbReference>
<keyword evidence="2" id="KW-0413">Isomerase</keyword>
<sequence>MKLSFNEGTTFESASLQQNLEYCEKHGYDFIEIRSIDQLKDYLKEYTLDDLKAYFDTHHIKPLSLNALCFFNNRTKEDEEKIIEEFKEYLEICKKIDCPYICAVPSNIDVTEKGKTLTEEVNASCIRVLTHLSDLAEPYGVKIAIEFIGIQENTVNTFAQAYSIVKAVDRDNVGLVYDTFQFTGMGSRLEDVTDETADKLFIFHINDVEGYPIGQMRDSDRVWPGHGVIDLEAHLKRLKELNYDFVASVELFRPEYYQMNPEEVIKKAKETTLEVLEKYYIKHAVHN</sequence>
<gene>
    <name evidence="2" type="ORF">CVD27_12570</name>
</gene>
<dbReference type="InterPro" id="IPR013022">
    <property type="entry name" value="Xyl_isomerase-like_TIM-brl"/>
</dbReference>
<dbReference type="Proteomes" id="UP000234950">
    <property type="component" value="Unassembled WGS sequence"/>
</dbReference>